<dbReference type="Proteomes" id="UP001164746">
    <property type="component" value="Chromosome 14"/>
</dbReference>
<gene>
    <name evidence="2" type="ORF">MAR_012319</name>
</gene>
<evidence type="ECO:0000313" key="2">
    <source>
        <dbReference type="EMBL" id="WAR26615.1"/>
    </source>
</evidence>
<evidence type="ECO:0000313" key="3">
    <source>
        <dbReference type="Proteomes" id="UP001164746"/>
    </source>
</evidence>
<sequence length="97" mass="11507">MRIQMSNKMTGLMRLLWRRTQRYPIRQMRSNSLLKAEDTEKDNLQDNRTEATAVEEDAKSEDQLIAEIMREDFLAERKAKARRCLARRCNQDTMDNG</sequence>
<organism evidence="2 3">
    <name type="scientific">Mya arenaria</name>
    <name type="common">Soft-shell clam</name>
    <dbReference type="NCBI Taxonomy" id="6604"/>
    <lineage>
        <taxon>Eukaryota</taxon>
        <taxon>Metazoa</taxon>
        <taxon>Spiralia</taxon>
        <taxon>Lophotrochozoa</taxon>
        <taxon>Mollusca</taxon>
        <taxon>Bivalvia</taxon>
        <taxon>Autobranchia</taxon>
        <taxon>Heteroconchia</taxon>
        <taxon>Euheterodonta</taxon>
        <taxon>Imparidentia</taxon>
        <taxon>Neoheterodontei</taxon>
        <taxon>Myida</taxon>
        <taxon>Myoidea</taxon>
        <taxon>Myidae</taxon>
        <taxon>Mya</taxon>
    </lineage>
</organism>
<protein>
    <submittedName>
        <fullName evidence="2">Uncharacterized protein</fullName>
    </submittedName>
</protein>
<proteinExistence type="predicted"/>
<keyword evidence="3" id="KW-1185">Reference proteome</keyword>
<accession>A0ABY7FWP6</accession>
<dbReference type="EMBL" id="CP111025">
    <property type="protein sequence ID" value="WAR26615.1"/>
    <property type="molecule type" value="Genomic_DNA"/>
</dbReference>
<name>A0ABY7FWP6_MYAAR</name>
<feature type="region of interest" description="Disordered" evidence="1">
    <location>
        <begin position="28"/>
        <end position="58"/>
    </location>
</feature>
<evidence type="ECO:0000256" key="1">
    <source>
        <dbReference type="SAM" id="MobiDB-lite"/>
    </source>
</evidence>
<reference evidence="2" key="1">
    <citation type="submission" date="2022-11" db="EMBL/GenBank/DDBJ databases">
        <title>Centuries of genome instability and evolution in soft-shell clam transmissible cancer (bioRxiv).</title>
        <authorList>
            <person name="Hart S.F.M."/>
            <person name="Yonemitsu M.A."/>
            <person name="Giersch R.M."/>
            <person name="Beal B.F."/>
            <person name="Arriagada G."/>
            <person name="Davis B.W."/>
            <person name="Ostrander E.A."/>
            <person name="Goff S.P."/>
            <person name="Metzger M.J."/>
        </authorList>
    </citation>
    <scope>NUCLEOTIDE SEQUENCE</scope>
    <source>
        <strain evidence="2">MELC-2E11</strain>
        <tissue evidence="2">Siphon/mantle</tissue>
    </source>
</reference>
<feature type="compositionally biased region" description="Basic and acidic residues" evidence="1">
    <location>
        <begin position="35"/>
        <end position="49"/>
    </location>
</feature>